<protein>
    <submittedName>
        <fullName evidence="1">Uncharacterized protein</fullName>
    </submittedName>
</protein>
<dbReference type="RefSeq" id="WP_272095042.1">
    <property type="nucleotide sequence ID" value="NZ_JAQNDK010000001.1"/>
</dbReference>
<evidence type="ECO:0000313" key="1">
    <source>
        <dbReference type="EMBL" id="MDC0678252.1"/>
    </source>
</evidence>
<dbReference type="EMBL" id="JAQNDK010000001">
    <property type="protein sequence ID" value="MDC0678252.1"/>
    <property type="molecule type" value="Genomic_DNA"/>
</dbReference>
<proteinExistence type="predicted"/>
<reference evidence="1 2" key="1">
    <citation type="submission" date="2023-01" db="EMBL/GenBank/DDBJ databases">
        <title>Minimal conservation of predation-associated metabolite biosynthetic gene clusters underscores biosynthetic potential of Myxococcota including descriptions for ten novel species: Archangium lansinium sp. nov., Myxococcus landrumus sp. nov., Nannocystis bai.</title>
        <authorList>
            <person name="Ahearne A."/>
            <person name="Stevens C."/>
            <person name="Dowd S."/>
        </authorList>
    </citation>
    <scope>NUCLEOTIDE SEQUENCE [LARGE SCALE GENOMIC DNA]</scope>
    <source>
        <strain evidence="1 2">WIWO2</strain>
    </source>
</reference>
<evidence type="ECO:0000313" key="2">
    <source>
        <dbReference type="Proteomes" id="UP001217485"/>
    </source>
</evidence>
<sequence>MQELRDVTARRGGHRRERTHDTLGVVKREGRDGDVAGNRVDVAVEAVDVLLHAALWLDVVGVHASELARGPELAELLDADLLRYRAAAGDDLRLCAALTDDVDRRDDVAERPALVYRRTLQQRNDRVACDVGRGAQPHGQVGDELLALLGLLLGQLRVEREALPVVVADEDADVEPPSVVAEERSGGLAGHGAHCSTAIRGRAHAWGGPPA</sequence>
<dbReference type="Proteomes" id="UP001217485">
    <property type="component" value="Unassembled WGS sequence"/>
</dbReference>
<name>A0ABT5BW03_9BACT</name>
<accession>A0ABT5BW03</accession>
<keyword evidence="2" id="KW-1185">Reference proteome</keyword>
<comment type="caution">
    <text evidence="1">The sequence shown here is derived from an EMBL/GenBank/DDBJ whole genome shotgun (WGS) entry which is preliminary data.</text>
</comment>
<organism evidence="1 2">
    <name type="scientific">Sorangium atrum</name>
    <dbReference type="NCBI Taxonomy" id="2995308"/>
    <lineage>
        <taxon>Bacteria</taxon>
        <taxon>Pseudomonadati</taxon>
        <taxon>Myxococcota</taxon>
        <taxon>Polyangia</taxon>
        <taxon>Polyangiales</taxon>
        <taxon>Polyangiaceae</taxon>
        <taxon>Sorangium</taxon>
    </lineage>
</organism>
<gene>
    <name evidence="1" type="ORF">POL72_10945</name>
</gene>